<reference evidence="3" key="1">
    <citation type="submission" date="2016-10" db="EMBL/GenBank/DDBJ databases">
        <authorList>
            <person name="Varghese N."/>
            <person name="Submissions S."/>
        </authorList>
    </citation>
    <scope>NUCLEOTIDE SEQUENCE [LARGE SCALE GENOMIC DNA]</scope>
    <source>
        <strain evidence="3">DSM 25730</strain>
    </source>
</reference>
<gene>
    <name evidence="2" type="ORF">SAMN04487987_105110</name>
</gene>
<evidence type="ECO:0000313" key="3">
    <source>
        <dbReference type="Proteomes" id="UP000199439"/>
    </source>
</evidence>
<evidence type="ECO:0000313" key="2">
    <source>
        <dbReference type="EMBL" id="SFD16025.1"/>
    </source>
</evidence>
<proteinExistence type="predicted"/>
<dbReference type="STRING" id="870482.SAMN04487987_105110"/>
<dbReference type="EMBL" id="FOMI01000005">
    <property type="protein sequence ID" value="SFD16025.1"/>
    <property type="molecule type" value="Genomic_DNA"/>
</dbReference>
<evidence type="ECO:0000256" key="1">
    <source>
        <dbReference type="SAM" id="MobiDB-lite"/>
    </source>
</evidence>
<name>A0A1I1Q1Z1_9FLAO</name>
<feature type="region of interest" description="Disordered" evidence="1">
    <location>
        <begin position="143"/>
        <end position="165"/>
    </location>
</feature>
<keyword evidence="3" id="KW-1185">Reference proteome</keyword>
<protein>
    <submittedName>
        <fullName evidence="2">CarboxypepD_reg-like domain-containing protein</fullName>
    </submittedName>
</protein>
<dbReference type="SUPFAM" id="SSF49464">
    <property type="entry name" value="Carboxypeptidase regulatory domain-like"/>
    <property type="match status" value="1"/>
</dbReference>
<dbReference type="RefSeq" id="WP_245750588.1">
    <property type="nucleotide sequence ID" value="NZ_FOMI01000005.1"/>
</dbReference>
<organism evidence="2 3">
    <name type="scientific">Algibacter pectinivorans</name>
    <dbReference type="NCBI Taxonomy" id="870482"/>
    <lineage>
        <taxon>Bacteria</taxon>
        <taxon>Pseudomonadati</taxon>
        <taxon>Bacteroidota</taxon>
        <taxon>Flavobacteriia</taxon>
        <taxon>Flavobacteriales</taxon>
        <taxon>Flavobacteriaceae</taxon>
        <taxon>Algibacter</taxon>
    </lineage>
</organism>
<dbReference type="AlphaFoldDB" id="A0A1I1Q1Z1"/>
<sequence length="268" mass="29696">MLKIKTLLLVVGVFGFQEAFSQTIELLGRIESNGDIENIHVINNTAQSFTITDKDGHFKIPAKLSDTLIFSSIQYKLKEVVVTQTIIDNEAVFVTLNEHINELDEVVVGKILTGDLLSDIRNMDANAPIDFYDVGIPGYTGKPATQSERRLSEASNFSPKAGGSLGGAGGSVSIAPIINAITGRTKMLKNRVKIEEKESLMQTIKGRLAGDFFASNPLDESLQTDFFYFCADDPNFVKHCKSQTDFKALIFLRMKYKQYLANLEDNKN</sequence>
<dbReference type="Pfam" id="PF13715">
    <property type="entry name" value="CarbopepD_reg_2"/>
    <property type="match status" value="1"/>
</dbReference>
<accession>A0A1I1Q1Z1</accession>
<dbReference type="Proteomes" id="UP000199439">
    <property type="component" value="Unassembled WGS sequence"/>
</dbReference>
<dbReference type="InterPro" id="IPR008969">
    <property type="entry name" value="CarboxyPept-like_regulatory"/>
</dbReference>